<sequence length="250" mass="28636">MATQSTIEWTEQTWNPTTGCSKVSPGCKHCYAEVMARRLHAMGAPGYENEFNLTVHENRLEHPLTRKKPTVYFVNSMSDLFHEDVPDKFLDRVFSVIEATPHHTYQILTKRAERLPRYFARRACPQNVWLGVSVEDKKYGVPRIDHLRKVDAHIRFLSVEPLLEDLGRINLRDIHWVIVGGESGHKARPMREEWVANVQAQANAASAAFFFKQWGGWGADGIKRHKKANGRVFRGRTWDNYPEAVAATLG</sequence>
<dbReference type="Pfam" id="PF07505">
    <property type="entry name" value="DUF5131"/>
    <property type="match status" value="1"/>
</dbReference>
<dbReference type="RefSeq" id="WP_114282901.1">
    <property type="nucleotide sequence ID" value="NZ_PSYR01000002.1"/>
</dbReference>
<evidence type="ECO:0000313" key="1">
    <source>
        <dbReference type="EMBL" id="RCN55823.1"/>
    </source>
</evidence>
<name>A0A368HBM4_9GAMM</name>
<proteinExistence type="predicted"/>
<dbReference type="AlphaFoldDB" id="A0A368HBM4"/>
<dbReference type="InterPro" id="IPR011101">
    <property type="entry name" value="DUF5131"/>
</dbReference>
<keyword evidence="2" id="KW-1185">Reference proteome</keyword>
<comment type="caution">
    <text evidence="1">The sequence shown here is derived from an EMBL/GenBank/DDBJ whole genome shotgun (WGS) entry which is preliminary data.</text>
</comment>
<evidence type="ECO:0000313" key="2">
    <source>
        <dbReference type="Proteomes" id="UP000253250"/>
    </source>
</evidence>
<gene>
    <name evidence="1" type="ORF">C4900_07845</name>
</gene>
<dbReference type="OrthoDB" id="9787478at2"/>
<accession>A0A368HBM4</accession>
<evidence type="ECO:0008006" key="3">
    <source>
        <dbReference type="Google" id="ProtNLM"/>
    </source>
</evidence>
<reference evidence="1 2" key="1">
    <citation type="submission" date="2018-02" db="EMBL/GenBank/DDBJ databases">
        <title>Insights into the biology of acidophilic members of the Acidiferrobacteraceae family derived from comparative genomic analyses.</title>
        <authorList>
            <person name="Issotta F."/>
            <person name="Thyssen C."/>
            <person name="Mena C."/>
            <person name="Moya A."/>
            <person name="Bellenberg S."/>
            <person name="Sproer C."/>
            <person name="Covarrubias P.C."/>
            <person name="Sand W."/>
            <person name="Quatrini R."/>
            <person name="Vera M."/>
        </authorList>
    </citation>
    <scope>NUCLEOTIDE SEQUENCE [LARGE SCALE GENOMIC DNA]</scope>
    <source>
        <strain evidence="2">m-1</strain>
    </source>
</reference>
<protein>
    <recommendedName>
        <fullName evidence="3">Phage Gp37/Gp68 family protein</fullName>
    </recommendedName>
</protein>
<dbReference type="EMBL" id="PSYR01000002">
    <property type="protein sequence ID" value="RCN55823.1"/>
    <property type="molecule type" value="Genomic_DNA"/>
</dbReference>
<dbReference type="Proteomes" id="UP000253250">
    <property type="component" value="Unassembled WGS sequence"/>
</dbReference>
<organism evidence="1 2">
    <name type="scientific">Acidiferrobacter thiooxydans</name>
    <dbReference type="NCBI Taxonomy" id="163359"/>
    <lineage>
        <taxon>Bacteria</taxon>
        <taxon>Pseudomonadati</taxon>
        <taxon>Pseudomonadota</taxon>
        <taxon>Gammaproteobacteria</taxon>
        <taxon>Acidiferrobacterales</taxon>
        <taxon>Acidiferrobacteraceae</taxon>
        <taxon>Acidiferrobacter</taxon>
    </lineage>
</organism>